<reference evidence="1 2" key="1">
    <citation type="journal article" date="2020" name="Elife">
        <title>Loss of centromere function drives karyotype evolution in closely related Malassezia species.</title>
        <authorList>
            <person name="Sankaranarayanan S.R."/>
            <person name="Ianiri G."/>
            <person name="Coelho M.A."/>
            <person name="Reza M.H."/>
            <person name="Thimmappa B.C."/>
            <person name="Ganguly P."/>
            <person name="Vadnala R.N."/>
            <person name="Sun S."/>
            <person name="Siddharthan R."/>
            <person name="Tellgren-Roth C."/>
            <person name="Dawson T.L."/>
            <person name="Heitman J."/>
            <person name="Sanyal K."/>
        </authorList>
    </citation>
    <scope>NUCLEOTIDE SEQUENCE [LARGE SCALE GENOMIC DNA]</scope>
    <source>
        <strain evidence="1">CBS14141</strain>
    </source>
</reference>
<dbReference type="EMBL" id="CP046234">
    <property type="protein sequence ID" value="WFD45481.1"/>
    <property type="molecule type" value="Genomic_DNA"/>
</dbReference>
<organism evidence="1 2">
    <name type="scientific">Malassezia furfur</name>
    <name type="common">Pityriasis versicolor infection agent</name>
    <name type="synonym">Pityrosporum furfur</name>
    <dbReference type="NCBI Taxonomy" id="55194"/>
    <lineage>
        <taxon>Eukaryota</taxon>
        <taxon>Fungi</taxon>
        <taxon>Dikarya</taxon>
        <taxon>Basidiomycota</taxon>
        <taxon>Ustilaginomycotina</taxon>
        <taxon>Malasseziomycetes</taxon>
        <taxon>Malasseziales</taxon>
        <taxon>Malasseziaceae</taxon>
        <taxon>Malassezia</taxon>
    </lineage>
</organism>
<sequence>MDQDILVTPSVFLPQILLHPLVEPGDGRLSLHPFFALAPEYGWKTATNHPEFLAALAQYIATCFDDALLERLSASWIRNERMYTLFTTDRILFDRLAQQSASLSNADASLYDAHSGSNVPGDMDFALLPHHKQAHKQPAPSALPFAPISDTELARVRDHILP</sequence>
<dbReference type="Proteomes" id="UP000818624">
    <property type="component" value="Chromosome 1"/>
</dbReference>
<proteinExistence type="predicted"/>
<protein>
    <submittedName>
        <fullName evidence="1">Uncharacterized protein</fullName>
    </submittedName>
</protein>
<evidence type="ECO:0000313" key="1">
    <source>
        <dbReference type="EMBL" id="WFD45481.1"/>
    </source>
</evidence>
<name>A0ABY8EI49_MALFU</name>
<accession>A0ABY8EI49</accession>
<gene>
    <name evidence="1" type="ORF">GLX27_000101</name>
</gene>
<keyword evidence="2" id="KW-1185">Reference proteome</keyword>
<evidence type="ECO:0000313" key="2">
    <source>
        <dbReference type="Proteomes" id="UP000818624"/>
    </source>
</evidence>